<dbReference type="PROSITE" id="PS51201">
    <property type="entry name" value="RCK_N"/>
    <property type="match status" value="2"/>
</dbReference>
<dbReference type="Proteomes" id="UP000681343">
    <property type="component" value="Chromosome"/>
</dbReference>
<dbReference type="AlphaFoldDB" id="A0A810PXQ3"/>
<feature type="domain" description="RCK N-terminal" evidence="7">
    <location>
        <begin position="1"/>
        <end position="120"/>
    </location>
</feature>
<dbReference type="PROSITE" id="PS51202">
    <property type="entry name" value="RCK_C"/>
    <property type="match status" value="2"/>
</dbReference>
<protein>
    <recommendedName>
        <fullName evidence="1">Trk system potassium uptake protein TrkA</fullName>
    </recommendedName>
</protein>
<dbReference type="SUPFAM" id="SSF51735">
    <property type="entry name" value="NAD(P)-binding Rossmann-fold domains"/>
    <property type="match status" value="2"/>
</dbReference>
<dbReference type="NCBIfam" id="NF007031">
    <property type="entry name" value="PRK09496.1-2"/>
    <property type="match status" value="1"/>
</dbReference>
<keyword evidence="4" id="KW-0630">Potassium</keyword>
<dbReference type="GO" id="GO:0015079">
    <property type="term" value="F:potassium ion transmembrane transporter activity"/>
    <property type="evidence" value="ECO:0007669"/>
    <property type="project" value="InterPro"/>
</dbReference>
<dbReference type="Pfam" id="PF02254">
    <property type="entry name" value="TrkA_N"/>
    <property type="match status" value="2"/>
</dbReference>
<dbReference type="NCBIfam" id="NF007039">
    <property type="entry name" value="PRK09496.3-2"/>
    <property type="match status" value="1"/>
</dbReference>
<keyword evidence="5" id="KW-0520">NAD</keyword>
<dbReference type="InterPro" id="IPR003148">
    <property type="entry name" value="RCK_N"/>
</dbReference>
<keyword evidence="2" id="KW-0813">Transport</keyword>
<dbReference type="Gene3D" id="3.40.50.720">
    <property type="entry name" value="NAD(P)-binding Rossmann-like Domain"/>
    <property type="match status" value="2"/>
</dbReference>
<dbReference type="RefSeq" id="WP_212819951.1">
    <property type="nucleotide sequence ID" value="NZ_AP023415.1"/>
</dbReference>
<evidence type="ECO:0000256" key="4">
    <source>
        <dbReference type="ARBA" id="ARBA00022958"/>
    </source>
</evidence>
<dbReference type="Gene3D" id="3.30.70.1450">
    <property type="entry name" value="Regulator of K+ conductance, C-terminal domain"/>
    <property type="match status" value="2"/>
</dbReference>
<name>A0A810PXQ3_9FIRM</name>
<evidence type="ECO:0000256" key="6">
    <source>
        <dbReference type="ARBA" id="ARBA00023065"/>
    </source>
</evidence>
<keyword evidence="10" id="KW-1185">Reference proteome</keyword>
<evidence type="ECO:0000259" key="7">
    <source>
        <dbReference type="PROSITE" id="PS51201"/>
    </source>
</evidence>
<dbReference type="SUPFAM" id="SSF116726">
    <property type="entry name" value="TrkA C-terminal domain-like"/>
    <property type="match status" value="2"/>
</dbReference>
<keyword evidence="6" id="KW-0406">Ion transport</keyword>
<dbReference type="InterPro" id="IPR036721">
    <property type="entry name" value="RCK_C_sf"/>
</dbReference>
<dbReference type="InterPro" id="IPR050721">
    <property type="entry name" value="Trk_Ktr_HKT_K-transport"/>
</dbReference>
<organism evidence="9 10">
    <name type="scientific">Vescimonas fastidiosa</name>
    <dbReference type="NCBI Taxonomy" id="2714353"/>
    <lineage>
        <taxon>Bacteria</taxon>
        <taxon>Bacillati</taxon>
        <taxon>Bacillota</taxon>
        <taxon>Clostridia</taxon>
        <taxon>Eubacteriales</taxon>
        <taxon>Oscillospiraceae</taxon>
        <taxon>Vescimonas</taxon>
    </lineage>
</organism>
<evidence type="ECO:0000256" key="2">
    <source>
        <dbReference type="ARBA" id="ARBA00022448"/>
    </source>
</evidence>
<evidence type="ECO:0000256" key="5">
    <source>
        <dbReference type="ARBA" id="ARBA00023027"/>
    </source>
</evidence>
<dbReference type="NCBIfam" id="NF007033">
    <property type="entry name" value="PRK09496.1-5"/>
    <property type="match status" value="1"/>
</dbReference>
<keyword evidence="3" id="KW-0633">Potassium transport</keyword>
<evidence type="ECO:0000256" key="3">
    <source>
        <dbReference type="ARBA" id="ARBA00022538"/>
    </source>
</evidence>
<feature type="domain" description="RCK N-terminal" evidence="7">
    <location>
        <begin position="228"/>
        <end position="346"/>
    </location>
</feature>
<dbReference type="NCBIfam" id="NF007032">
    <property type="entry name" value="PRK09496.1-4"/>
    <property type="match status" value="1"/>
</dbReference>
<evidence type="ECO:0000313" key="10">
    <source>
        <dbReference type="Proteomes" id="UP000681343"/>
    </source>
</evidence>
<feature type="domain" description="RCK C-terminal" evidence="8">
    <location>
        <begin position="371"/>
        <end position="452"/>
    </location>
</feature>
<dbReference type="PANTHER" id="PTHR43833">
    <property type="entry name" value="POTASSIUM CHANNEL PROTEIN 2-RELATED-RELATED"/>
    <property type="match status" value="1"/>
</dbReference>
<reference evidence="9" key="1">
    <citation type="submission" date="2020-09" db="EMBL/GenBank/DDBJ databases">
        <title>New species isolated from human feces.</title>
        <authorList>
            <person name="Kitahara M."/>
            <person name="Shigeno Y."/>
            <person name="Shime M."/>
            <person name="Matsumoto Y."/>
            <person name="Nakamura S."/>
            <person name="Motooka D."/>
            <person name="Fukuoka S."/>
            <person name="Nishikawa H."/>
            <person name="Benno Y."/>
        </authorList>
    </citation>
    <scope>NUCLEOTIDE SEQUENCE</scope>
    <source>
        <strain evidence="9">MM35</strain>
    </source>
</reference>
<dbReference type="GO" id="GO:0005886">
    <property type="term" value="C:plasma membrane"/>
    <property type="evidence" value="ECO:0007669"/>
    <property type="project" value="InterPro"/>
</dbReference>
<proteinExistence type="predicted"/>
<dbReference type="PANTHER" id="PTHR43833:SF5">
    <property type="entry name" value="TRK SYSTEM POTASSIUM UPTAKE PROTEIN TRKA"/>
    <property type="match status" value="1"/>
</dbReference>
<sequence length="452" mass="48772">MKIIIVGNGKVGYAIASQLAGEHHDITMVDSSPTALHRAENALDVMCIQGNGSSISVLKEAGAQSADLVIAVTNLDETNLLCCFIAKKLGAGHTIARVRSTEYRRDADMLKKEIGLDMVINPDLAAAQEIARIVSTPSAFSVEPFAQGRIDMIGFDVTAQTHVAGRSLSEFSSHTLAKVLFCVAVHEGEMVIPNGAFVPQIGDKLYMIGAKGQLQHMLHSLGHSQPKVKAVSILGGSRTAMYLAWELKKRGIKSQIVEMNHQKCLILSAELPDTLIIEGDGTDNDLLREEGVFAADAFVSLTDRDEENLLMALSAQRAGVGKVLAKMTRPNYMDLVQDTRIGSIISPKDLVANQITRYVRALANSEGSVVESLYKMMGGQVEALEFTAGPECRELLDKPMKDLPLKNGVLVGAIARDKEIVIPDGNTCIREGDHVVVVTKSMAADDLMDILK</sequence>
<evidence type="ECO:0000313" key="9">
    <source>
        <dbReference type="EMBL" id="BCK78897.1"/>
    </source>
</evidence>
<dbReference type="InterPro" id="IPR036291">
    <property type="entry name" value="NAD(P)-bd_dom_sf"/>
</dbReference>
<dbReference type="NCBIfam" id="NF007041">
    <property type="entry name" value="PRK09496.3-4"/>
    <property type="match status" value="1"/>
</dbReference>
<gene>
    <name evidence="9" type="primary">trkA</name>
    <name evidence="9" type="ORF">MM35RIKEN_10890</name>
</gene>
<evidence type="ECO:0000259" key="8">
    <source>
        <dbReference type="PROSITE" id="PS51202"/>
    </source>
</evidence>
<dbReference type="KEGG" id="vfa:MM35RIKEN_10890"/>
<dbReference type="Pfam" id="PF02080">
    <property type="entry name" value="TrkA_C"/>
    <property type="match status" value="1"/>
</dbReference>
<dbReference type="InterPro" id="IPR006037">
    <property type="entry name" value="RCK_C"/>
</dbReference>
<dbReference type="InterPro" id="IPR006036">
    <property type="entry name" value="K_uptake_TrkA"/>
</dbReference>
<accession>A0A810PXQ3</accession>
<evidence type="ECO:0000256" key="1">
    <source>
        <dbReference type="ARBA" id="ARBA00017378"/>
    </source>
</evidence>
<dbReference type="PRINTS" id="PR00335">
    <property type="entry name" value="KUPTAKETRKA"/>
</dbReference>
<feature type="domain" description="RCK C-terminal" evidence="8">
    <location>
        <begin position="140"/>
        <end position="223"/>
    </location>
</feature>
<dbReference type="EMBL" id="AP023415">
    <property type="protein sequence ID" value="BCK78897.1"/>
    <property type="molecule type" value="Genomic_DNA"/>
</dbReference>